<evidence type="ECO:0000313" key="1">
    <source>
        <dbReference type="EMBL" id="TCD53755.1"/>
    </source>
</evidence>
<keyword evidence="2" id="KW-1185">Reference proteome</keyword>
<protein>
    <submittedName>
        <fullName evidence="1">Uncharacterized protein</fullName>
    </submittedName>
</protein>
<dbReference type="Proteomes" id="UP000291289">
    <property type="component" value="Unassembled WGS sequence"/>
</dbReference>
<dbReference type="AlphaFoldDB" id="A0A4R0QRS3"/>
<dbReference type="RefSeq" id="WP_131285083.1">
    <property type="nucleotide sequence ID" value="NZ_RXLP01000026.1"/>
</dbReference>
<accession>A0A4R0QRS3</accession>
<dbReference type="EMBL" id="RXLP01000026">
    <property type="protein sequence ID" value="TCD53755.1"/>
    <property type="molecule type" value="Genomic_DNA"/>
</dbReference>
<reference evidence="1 2" key="1">
    <citation type="submission" date="2018-12" db="EMBL/GenBank/DDBJ databases">
        <title>Alloscrdovia theropitheci sp. nov: a novel taxon from the feces of the bleeding-herat monkey (Theropithecus geleda).</title>
        <authorList>
            <person name="Modesto M."/>
        </authorList>
    </citation>
    <scope>NUCLEOTIDE SEQUENCE [LARGE SCALE GENOMIC DNA]</scope>
    <source>
        <strain evidence="1 2">GLDI4/2</strain>
    </source>
</reference>
<comment type="caution">
    <text evidence="1">The sequence shown here is derived from an EMBL/GenBank/DDBJ whole genome shotgun (WGS) entry which is preliminary data.</text>
</comment>
<proteinExistence type="predicted"/>
<organism evidence="1 2">
    <name type="scientific">Alloscardovia theropitheci</name>
    <dbReference type="NCBI Taxonomy" id="2496842"/>
    <lineage>
        <taxon>Bacteria</taxon>
        <taxon>Bacillati</taxon>
        <taxon>Actinomycetota</taxon>
        <taxon>Actinomycetes</taxon>
        <taxon>Bifidobacteriales</taxon>
        <taxon>Bifidobacteriaceae</taxon>
        <taxon>Alloscardovia</taxon>
    </lineage>
</organism>
<name>A0A4R0QRS3_9BIFI</name>
<gene>
    <name evidence="1" type="ORF">EJ419_07250</name>
</gene>
<sequence>MKNGKAYPTVNWQKAPAHELEHRRIIALMGNGTVIDSKTQALKHVNKIIDENQYVLHLDTRDPILDSFVLMFVNTRTGERRLNSSIRSLTVFDSPTVL</sequence>
<evidence type="ECO:0000313" key="2">
    <source>
        <dbReference type="Proteomes" id="UP000291289"/>
    </source>
</evidence>